<sequence>MAEQFLTSSQLRLVFELGVDEKGEMKYKNKNYSVKTTSTPEQLFAAASAILGLQTLKNAGFVRNDSHDLI</sequence>
<feature type="domain" description="DUF1659" evidence="1">
    <location>
        <begin position="4"/>
        <end position="70"/>
    </location>
</feature>
<dbReference type="STRING" id="930152.SAMN05216565_10436"/>
<dbReference type="Proteomes" id="UP000199159">
    <property type="component" value="Unassembled WGS sequence"/>
</dbReference>
<dbReference type="EMBL" id="FNJU01000004">
    <property type="protein sequence ID" value="SDP59172.1"/>
    <property type="molecule type" value="Genomic_DNA"/>
</dbReference>
<protein>
    <recommendedName>
        <fullName evidence="1">DUF1659 domain-containing protein</fullName>
    </recommendedName>
</protein>
<accession>A0A1H0TYM1</accession>
<evidence type="ECO:0000313" key="3">
    <source>
        <dbReference type="Proteomes" id="UP000199159"/>
    </source>
</evidence>
<dbReference type="InterPro" id="IPR012454">
    <property type="entry name" value="DUF1659"/>
</dbReference>
<dbReference type="Pfam" id="PF07872">
    <property type="entry name" value="DUF1659"/>
    <property type="match status" value="1"/>
</dbReference>
<evidence type="ECO:0000259" key="1">
    <source>
        <dbReference type="Pfam" id="PF07872"/>
    </source>
</evidence>
<organism evidence="2 3">
    <name type="scientific">Litchfieldia salsa</name>
    <dbReference type="NCBI Taxonomy" id="930152"/>
    <lineage>
        <taxon>Bacteria</taxon>
        <taxon>Bacillati</taxon>
        <taxon>Bacillota</taxon>
        <taxon>Bacilli</taxon>
        <taxon>Bacillales</taxon>
        <taxon>Bacillaceae</taxon>
        <taxon>Litchfieldia</taxon>
    </lineage>
</organism>
<dbReference type="RefSeq" id="WP_090853092.1">
    <property type="nucleotide sequence ID" value="NZ_FNJU01000004.1"/>
</dbReference>
<keyword evidence="3" id="KW-1185">Reference proteome</keyword>
<gene>
    <name evidence="2" type="ORF">SAMN05216565_10436</name>
</gene>
<proteinExistence type="predicted"/>
<name>A0A1H0TYM1_9BACI</name>
<dbReference type="OrthoDB" id="48766at2"/>
<evidence type="ECO:0000313" key="2">
    <source>
        <dbReference type="EMBL" id="SDP59172.1"/>
    </source>
</evidence>
<reference evidence="3" key="1">
    <citation type="submission" date="2016-10" db="EMBL/GenBank/DDBJ databases">
        <authorList>
            <person name="Varghese N."/>
            <person name="Submissions S."/>
        </authorList>
    </citation>
    <scope>NUCLEOTIDE SEQUENCE [LARGE SCALE GENOMIC DNA]</scope>
    <source>
        <strain evidence="3">IBRC-M10078</strain>
    </source>
</reference>
<dbReference type="AlphaFoldDB" id="A0A1H0TYM1"/>